<feature type="region of interest" description="Disordered" evidence="2">
    <location>
        <begin position="504"/>
        <end position="523"/>
    </location>
</feature>
<evidence type="ECO:0000313" key="7">
    <source>
        <dbReference type="Proteomes" id="UP000549394"/>
    </source>
</evidence>
<dbReference type="InterPro" id="IPR041681">
    <property type="entry name" value="PH_9"/>
</dbReference>
<feature type="region of interest" description="Disordered" evidence="2">
    <location>
        <begin position="305"/>
        <end position="377"/>
    </location>
</feature>
<dbReference type="SUPFAM" id="SSF48350">
    <property type="entry name" value="GTPase activation domain, GAP"/>
    <property type="match status" value="1"/>
</dbReference>
<feature type="compositionally biased region" description="Basic and acidic residues" evidence="2">
    <location>
        <begin position="115"/>
        <end position="131"/>
    </location>
</feature>
<dbReference type="Gene3D" id="2.30.29.30">
    <property type="entry name" value="Pleckstrin-homology domain (PH domain)/Phosphotyrosine-binding domain (PTB)"/>
    <property type="match status" value="1"/>
</dbReference>
<feature type="compositionally biased region" description="Basic residues" evidence="2">
    <location>
        <begin position="243"/>
        <end position="252"/>
    </location>
</feature>
<feature type="compositionally biased region" description="Polar residues" evidence="2">
    <location>
        <begin position="585"/>
        <end position="595"/>
    </location>
</feature>
<dbReference type="InterPro" id="IPR036034">
    <property type="entry name" value="PDZ_sf"/>
</dbReference>
<feature type="compositionally biased region" description="Polar residues" evidence="2">
    <location>
        <begin position="1148"/>
        <end position="1173"/>
    </location>
</feature>
<evidence type="ECO:0000313" key="6">
    <source>
        <dbReference type="EMBL" id="CAD5117768.1"/>
    </source>
</evidence>
<feature type="region of interest" description="Disordered" evidence="2">
    <location>
        <begin position="388"/>
        <end position="407"/>
    </location>
</feature>
<dbReference type="PANTHER" id="PTHR23175:SF23">
    <property type="entry name" value="PDZ DOMAIN-CONTAINING PROTEIN"/>
    <property type="match status" value="1"/>
</dbReference>
<dbReference type="OrthoDB" id="5873004at2759"/>
<dbReference type="SMART" id="SM00228">
    <property type="entry name" value="PDZ"/>
    <property type="match status" value="1"/>
</dbReference>
<protein>
    <submittedName>
        <fullName evidence="6">DgyrCDS6513</fullName>
    </submittedName>
</protein>
<dbReference type="SUPFAM" id="SSF50729">
    <property type="entry name" value="PH domain-like"/>
    <property type="match status" value="1"/>
</dbReference>
<dbReference type="AlphaFoldDB" id="A0A7I8VPV6"/>
<feature type="region of interest" description="Disordered" evidence="2">
    <location>
        <begin position="218"/>
        <end position="287"/>
    </location>
</feature>
<dbReference type="Gene3D" id="1.10.555.10">
    <property type="entry name" value="Rho GTPase activation protein"/>
    <property type="match status" value="1"/>
</dbReference>
<dbReference type="InterPro" id="IPR001849">
    <property type="entry name" value="PH_domain"/>
</dbReference>
<feature type="region of interest" description="Disordered" evidence="2">
    <location>
        <begin position="1124"/>
        <end position="1183"/>
    </location>
</feature>
<feature type="compositionally biased region" description="Low complexity" evidence="2">
    <location>
        <begin position="96"/>
        <end position="114"/>
    </location>
</feature>
<accession>A0A7I8VPV6</accession>
<dbReference type="InterPro" id="IPR000198">
    <property type="entry name" value="RhoGAP_dom"/>
</dbReference>
<evidence type="ECO:0000259" key="3">
    <source>
        <dbReference type="PROSITE" id="PS50003"/>
    </source>
</evidence>
<dbReference type="Pfam" id="PF15410">
    <property type="entry name" value="PH_9"/>
    <property type="match status" value="1"/>
</dbReference>
<evidence type="ECO:0000256" key="1">
    <source>
        <dbReference type="ARBA" id="ARBA00022468"/>
    </source>
</evidence>
<dbReference type="Gene3D" id="2.30.42.10">
    <property type="match status" value="1"/>
</dbReference>
<feature type="compositionally biased region" description="Basic and acidic residues" evidence="2">
    <location>
        <begin position="305"/>
        <end position="324"/>
    </location>
</feature>
<feature type="compositionally biased region" description="Low complexity" evidence="2">
    <location>
        <begin position="269"/>
        <end position="285"/>
    </location>
</feature>
<feature type="compositionally biased region" description="Basic and acidic residues" evidence="2">
    <location>
        <begin position="627"/>
        <end position="638"/>
    </location>
</feature>
<dbReference type="PROSITE" id="PS50106">
    <property type="entry name" value="PDZ"/>
    <property type="match status" value="1"/>
</dbReference>
<dbReference type="EMBL" id="CAJFCJ010000007">
    <property type="protein sequence ID" value="CAD5117768.1"/>
    <property type="molecule type" value="Genomic_DNA"/>
</dbReference>
<evidence type="ECO:0000256" key="2">
    <source>
        <dbReference type="SAM" id="MobiDB-lite"/>
    </source>
</evidence>
<feature type="compositionally biased region" description="Polar residues" evidence="2">
    <location>
        <begin position="254"/>
        <end position="268"/>
    </location>
</feature>
<feature type="domain" description="PDZ" evidence="4">
    <location>
        <begin position="1"/>
        <end position="61"/>
    </location>
</feature>
<feature type="compositionally biased region" description="Basic and acidic residues" evidence="2">
    <location>
        <begin position="916"/>
        <end position="931"/>
    </location>
</feature>
<evidence type="ECO:0000259" key="4">
    <source>
        <dbReference type="PROSITE" id="PS50106"/>
    </source>
</evidence>
<dbReference type="PROSITE" id="PS50003">
    <property type="entry name" value="PH_DOMAIN"/>
    <property type="match status" value="1"/>
</dbReference>
<dbReference type="Pfam" id="PF00620">
    <property type="entry name" value="RhoGAP"/>
    <property type="match status" value="1"/>
</dbReference>
<comment type="caution">
    <text evidence="6">The sequence shown here is derived from an EMBL/GenBank/DDBJ whole genome shotgun (WGS) entry which is preliminary data.</text>
</comment>
<dbReference type="PANTHER" id="PTHR23175">
    <property type="entry name" value="PDZ DOMAIN-CONTAINING PROTEIN"/>
    <property type="match status" value="1"/>
</dbReference>
<proteinExistence type="predicted"/>
<dbReference type="SMART" id="SM00324">
    <property type="entry name" value="RhoGAP"/>
    <property type="match status" value="1"/>
</dbReference>
<feature type="compositionally biased region" description="Low complexity" evidence="2">
    <location>
        <begin position="393"/>
        <end position="407"/>
    </location>
</feature>
<gene>
    <name evidence="6" type="ORF">DGYR_LOCUS6264</name>
</gene>
<keyword evidence="7" id="KW-1185">Reference proteome</keyword>
<dbReference type="PROSITE" id="PS50238">
    <property type="entry name" value="RHOGAP"/>
    <property type="match status" value="1"/>
</dbReference>
<sequence length="1183" mass="132980">MDTIFVKEVRRSGAAEKAGLHQGDQIVAVNGKPVSGLTYTQVVTLIQSSENQVDLVVLPREHDELQMAYKDSAYEPAAGEPYKGPPQGIPTPPIPSRNVTSRTPSSSSVASASSSEERLVNRRGSGEDKPKTARLQTPPYAHHPPYTRSLTTSQLPVPPPTFSSVTAQSVPDMHRQRSITDRMKPYDSVDESSSSQNKQERLLKCGESVATRTAKFEKFTSKSSPKPETVPFYFKDGDQPKGSSHRRPHRPAIRQTSYLNAINSPNRNSDPTPSSGSVPSVQPSTEFGLRSASNIALAVMQSEAHSEVSTRTHLSTAEEKESKIIHRTSYITATDKNKTSSHSSTERSHSVEERIERPQDSENSNISLSPPASSTQARVVLDRLEIPVRQDSDSGSNSSSPISMSAPVSPLFGHSLVEAMTTTPTKPGKKFRNPFSQSTDKTPRIIEERSDVSVAANSSTDLIYEGRLLFKVDLLPDGKRSSDRSWKPAWAQIRGQLMYLFKEKPEESEPSSSSSQPEETPIPVGSCVVDIAYEYVKKRRNVLRVTTNEESQYLIQTETKEEMTNWAKAISTQNDADEMAKIVQKRTTSPQVTHKSTSKPKMPKALSRSRNPAVSLPSPSAKQKRQHTTEKVDDEPQRSWKQMAKKFTTRTRHGSQSNVPTAEPTCGTFNLPLSRCPCSDSNPGVPMIVEKCCEAVEERGLDTTGIYRVPGNKAAVKMLQEELSKAPINFKSITENDKWQDVHVVTSLLKSFFRQLPDPIVTKDTYDQFMQANRYDDKNRRMLHLKRRLAQLPDHNRETFQYLARHLSKVAERGEANKMDIRNLAIIFGPTLVRRTDDSMLSLVSDMSDQCQIVQSVITHHDWFFGSWEKDSEIPEDEFTKESVKVSGMNNQALIEHAEVIEYGEKKKRKVKKDKWKSCDSEPPTIERDAASDSGYSERNIDREIELRKAVNQPSVAEESEILVNVKIHEAYDEKNMPPPLTLEDRETLRKEAERAASQSATHERHLRHLDELIARTEKEIEQDEHASRREARCGSLDSLEHYKFSDDDVSSLTDLFSNMKRPGSDDSEDSTIVGRLINSATAVRRRRQYRMGARRRHTVAGVIEMEAFKAALARMCQNENVEKESAWSRLNPKPSRDPTPRNLPSWCRQQRQMNRPNQIQSPTTESAGQTPFPSHVHYESSI</sequence>
<feature type="compositionally biased region" description="Basic and acidic residues" evidence="2">
    <location>
        <begin position="172"/>
        <end position="187"/>
    </location>
</feature>
<reference evidence="6 7" key="1">
    <citation type="submission" date="2020-08" db="EMBL/GenBank/DDBJ databases">
        <authorList>
            <person name="Hejnol A."/>
        </authorList>
    </citation>
    <scope>NUCLEOTIDE SEQUENCE [LARGE SCALE GENOMIC DNA]</scope>
</reference>
<dbReference type="SMART" id="SM00233">
    <property type="entry name" value="PH"/>
    <property type="match status" value="1"/>
</dbReference>
<feature type="compositionally biased region" description="Basic and acidic residues" evidence="2">
    <location>
        <begin position="344"/>
        <end position="360"/>
    </location>
</feature>
<dbReference type="InterPro" id="IPR011993">
    <property type="entry name" value="PH-like_dom_sf"/>
</dbReference>
<dbReference type="InterPro" id="IPR001478">
    <property type="entry name" value="PDZ"/>
</dbReference>
<feature type="domain" description="Rho-GAP" evidence="5">
    <location>
        <begin position="671"/>
        <end position="865"/>
    </location>
</feature>
<feature type="compositionally biased region" description="Pro residues" evidence="2">
    <location>
        <begin position="83"/>
        <end position="95"/>
    </location>
</feature>
<dbReference type="GO" id="GO:0007165">
    <property type="term" value="P:signal transduction"/>
    <property type="evidence" value="ECO:0007669"/>
    <property type="project" value="InterPro"/>
</dbReference>
<dbReference type="GO" id="GO:0005096">
    <property type="term" value="F:GTPase activator activity"/>
    <property type="evidence" value="ECO:0007669"/>
    <property type="project" value="UniProtKB-KW"/>
</dbReference>
<name>A0A7I8VPV6_9ANNE</name>
<feature type="region of interest" description="Disordered" evidence="2">
    <location>
        <begin position="912"/>
        <end position="937"/>
    </location>
</feature>
<feature type="compositionally biased region" description="Low complexity" evidence="2">
    <location>
        <begin position="510"/>
        <end position="523"/>
    </location>
</feature>
<feature type="compositionally biased region" description="Polar residues" evidence="2">
    <location>
        <begin position="361"/>
        <end position="377"/>
    </location>
</feature>
<organism evidence="6 7">
    <name type="scientific">Dimorphilus gyrociliatus</name>
    <dbReference type="NCBI Taxonomy" id="2664684"/>
    <lineage>
        <taxon>Eukaryota</taxon>
        <taxon>Metazoa</taxon>
        <taxon>Spiralia</taxon>
        <taxon>Lophotrochozoa</taxon>
        <taxon>Annelida</taxon>
        <taxon>Polychaeta</taxon>
        <taxon>Polychaeta incertae sedis</taxon>
        <taxon>Dinophilidae</taxon>
        <taxon>Dimorphilus</taxon>
    </lineage>
</organism>
<dbReference type="SUPFAM" id="SSF50156">
    <property type="entry name" value="PDZ domain-like"/>
    <property type="match status" value="1"/>
</dbReference>
<dbReference type="InterPro" id="IPR008936">
    <property type="entry name" value="Rho_GTPase_activation_prot"/>
</dbReference>
<dbReference type="Proteomes" id="UP000549394">
    <property type="component" value="Unassembled WGS sequence"/>
</dbReference>
<dbReference type="Pfam" id="PF00595">
    <property type="entry name" value="PDZ"/>
    <property type="match status" value="1"/>
</dbReference>
<evidence type="ECO:0000259" key="5">
    <source>
        <dbReference type="PROSITE" id="PS50238"/>
    </source>
</evidence>
<feature type="region of interest" description="Disordered" evidence="2">
    <location>
        <begin position="76"/>
        <end position="202"/>
    </location>
</feature>
<feature type="region of interest" description="Disordered" evidence="2">
    <location>
        <begin position="584"/>
        <end position="638"/>
    </location>
</feature>
<feature type="domain" description="PH" evidence="3">
    <location>
        <begin position="461"/>
        <end position="575"/>
    </location>
</feature>
<keyword evidence="1" id="KW-0343">GTPase activation</keyword>
<feature type="compositionally biased region" description="Polar residues" evidence="2">
    <location>
        <begin position="608"/>
        <end position="621"/>
    </location>
</feature>